<name>A0A7N0UVT3_KALFE</name>
<accession>A0A7N0UVT3</accession>
<dbReference type="Gramene" id="Kaladp0087s0102.1.v1.1">
    <property type="protein sequence ID" value="Kaladp0087s0102.1.v1.1.CDS.1"/>
    <property type="gene ID" value="Kaladp0087s0102.v1.1"/>
</dbReference>
<organism evidence="7 8">
    <name type="scientific">Kalanchoe fedtschenkoi</name>
    <name type="common">Lavender scallops</name>
    <name type="synonym">South American air plant</name>
    <dbReference type="NCBI Taxonomy" id="63787"/>
    <lineage>
        <taxon>Eukaryota</taxon>
        <taxon>Viridiplantae</taxon>
        <taxon>Streptophyta</taxon>
        <taxon>Embryophyta</taxon>
        <taxon>Tracheophyta</taxon>
        <taxon>Spermatophyta</taxon>
        <taxon>Magnoliopsida</taxon>
        <taxon>eudicotyledons</taxon>
        <taxon>Gunneridae</taxon>
        <taxon>Pentapetalae</taxon>
        <taxon>Saxifragales</taxon>
        <taxon>Crassulaceae</taxon>
        <taxon>Kalanchoe</taxon>
    </lineage>
</organism>
<evidence type="ECO:0000256" key="5">
    <source>
        <dbReference type="ARBA" id="ARBA00023242"/>
    </source>
</evidence>
<dbReference type="SUPFAM" id="SSF101936">
    <property type="entry name" value="DNA-binding pseudobarrel domain"/>
    <property type="match status" value="1"/>
</dbReference>
<feature type="compositionally biased region" description="Basic residues" evidence="6">
    <location>
        <begin position="38"/>
        <end position="50"/>
    </location>
</feature>
<comment type="subcellular location">
    <subcellularLocation>
        <location evidence="1">Nucleus</location>
    </subcellularLocation>
</comment>
<evidence type="ECO:0000256" key="1">
    <source>
        <dbReference type="ARBA" id="ARBA00004123"/>
    </source>
</evidence>
<feature type="region of interest" description="Disordered" evidence="6">
    <location>
        <begin position="1"/>
        <end position="59"/>
    </location>
</feature>
<reference evidence="7" key="1">
    <citation type="submission" date="2021-01" db="UniProtKB">
        <authorList>
            <consortium name="EnsemblPlants"/>
        </authorList>
    </citation>
    <scope>IDENTIFICATION</scope>
</reference>
<dbReference type="Gene3D" id="2.40.330.10">
    <property type="entry name" value="DNA-binding pseudobarrel domain"/>
    <property type="match status" value="1"/>
</dbReference>
<protein>
    <recommendedName>
        <fullName evidence="9">B3 domain-containing protein</fullName>
    </recommendedName>
</protein>
<keyword evidence="8" id="KW-1185">Reference proteome</keyword>
<dbReference type="GO" id="GO:0005634">
    <property type="term" value="C:nucleus"/>
    <property type="evidence" value="ECO:0007669"/>
    <property type="project" value="UniProtKB-SubCell"/>
</dbReference>
<sequence>MKRNAADMTSTNSVDVEPKSASCGSKTENSGMAGVDRKKQKACKPRKPKEKIHGGPNPPPGIPTAFQHAIQNMGGTDWRLIIQKGLHDTDLSRAHNRLSMPSKQWVTAEFLTVFENGDNVCFPMIDANMKVWESVTLRRWNMKKTMFVLAGDWSKLAAANHLRVKDVVQIWCFRFAQTGKHGLAMVKIETVNSSWVAAAASSQSHLSNNSPSSSSQDEPDQTHTSTTCFDIWKAESSTSAMYNNNMSHIDQRQGRLTEVASTESSNLSELADNSSSAYGIDFWKTESSRGLTQVPSAQSAPADTTSSDIDLSLHL</sequence>
<evidence type="ECO:0000313" key="8">
    <source>
        <dbReference type="Proteomes" id="UP000594263"/>
    </source>
</evidence>
<dbReference type="InterPro" id="IPR015300">
    <property type="entry name" value="DNA-bd_pseudobarrel_sf"/>
</dbReference>
<evidence type="ECO:0000256" key="3">
    <source>
        <dbReference type="ARBA" id="ARBA00023125"/>
    </source>
</evidence>
<keyword evidence="5" id="KW-0539">Nucleus</keyword>
<dbReference type="PANTHER" id="PTHR31541:SF25">
    <property type="entry name" value="GAMMA-GLIADIN B"/>
    <property type="match status" value="1"/>
</dbReference>
<proteinExistence type="predicted"/>
<keyword evidence="3" id="KW-0238">DNA-binding</keyword>
<dbReference type="CDD" id="cd10017">
    <property type="entry name" value="B3_DNA"/>
    <property type="match status" value="1"/>
</dbReference>
<feature type="region of interest" description="Disordered" evidence="6">
    <location>
        <begin position="292"/>
        <end position="315"/>
    </location>
</feature>
<keyword evidence="2" id="KW-0805">Transcription regulation</keyword>
<dbReference type="InterPro" id="IPR005508">
    <property type="entry name" value="At2g31720-like"/>
</dbReference>
<dbReference type="Proteomes" id="UP000594263">
    <property type="component" value="Unplaced"/>
</dbReference>
<evidence type="ECO:0000256" key="2">
    <source>
        <dbReference type="ARBA" id="ARBA00023015"/>
    </source>
</evidence>
<dbReference type="EnsemblPlants" id="Kaladp0087s0102.1.v1.1">
    <property type="protein sequence ID" value="Kaladp0087s0102.1.v1.1.CDS.1"/>
    <property type="gene ID" value="Kaladp0087s0102.v1.1"/>
</dbReference>
<evidence type="ECO:0000256" key="6">
    <source>
        <dbReference type="SAM" id="MobiDB-lite"/>
    </source>
</evidence>
<feature type="compositionally biased region" description="Polar residues" evidence="6">
    <location>
        <begin position="292"/>
        <end position="309"/>
    </location>
</feature>
<dbReference type="PANTHER" id="PTHR31541">
    <property type="entry name" value="B3 DOMAIN PLANT PROTEIN-RELATED"/>
    <property type="match status" value="1"/>
</dbReference>
<dbReference type="InterPro" id="IPR003340">
    <property type="entry name" value="B3_DNA-bd"/>
</dbReference>
<keyword evidence="4" id="KW-0804">Transcription</keyword>
<dbReference type="AlphaFoldDB" id="A0A7N0UVT3"/>
<evidence type="ECO:0000256" key="4">
    <source>
        <dbReference type="ARBA" id="ARBA00023163"/>
    </source>
</evidence>
<evidence type="ECO:0000313" key="7">
    <source>
        <dbReference type="EnsemblPlants" id="Kaladp0087s0102.1.v1.1.CDS.1"/>
    </source>
</evidence>
<dbReference type="GO" id="GO:0003677">
    <property type="term" value="F:DNA binding"/>
    <property type="evidence" value="ECO:0007669"/>
    <property type="project" value="UniProtKB-KW"/>
</dbReference>
<evidence type="ECO:0008006" key="9">
    <source>
        <dbReference type="Google" id="ProtNLM"/>
    </source>
</evidence>
<dbReference type="Pfam" id="PF03754">
    <property type="entry name" value="At2g31720-like"/>
    <property type="match status" value="1"/>
</dbReference>